<dbReference type="PANTHER" id="PTHR43304">
    <property type="entry name" value="PHYTOCHROME-LIKE PROTEIN CPH1"/>
    <property type="match status" value="1"/>
</dbReference>
<organism evidence="7 8">
    <name type="scientific">Leptospira interrogans serovar Icterohaemorrhagiae str. Verdun HP</name>
    <dbReference type="NCBI Taxonomy" id="1049910"/>
    <lineage>
        <taxon>Bacteria</taxon>
        <taxon>Pseudomonadati</taxon>
        <taxon>Spirochaetota</taxon>
        <taxon>Spirochaetia</taxon>
        <taxon>Leptospirales</taxon>
        <taxon>Leptospiraceae</taxon>
        <taxon>Leptospira</taxon>
    </lineage>
</organism>
<dbReference type="SUPFAM" id="SSF55785">
    <property type="entry name" value="PYP-like sensor domain (PAS domain)"/>
    <property type="match status" value="1"/>
</dbReference>
<protein>
    <recommendedName>
        <fullName evidence="2">histidine kinase</fullName>
        <ecNumber evidence="2">2.7.13.3</ecNumber>
    </recommendedName>
</protein>
<sequence length="151" mass="17346">MIFEMNPDTITLNDLQNGRYIQVNEHFSEMLEYSKEEVIGKIPLELGIWNNRKDREKVMEILAKDGIVRDYEVQFKKKSGEVVDTLLSAKHLNIGDNRITVAIARDITQKKVAIREKEEQSRRITLHAQALMEMATDPEFVSGNLESGAKK</sequence>
<keyword evidence="5" id="KW-0418">Kinase</keyword>
<dbReference type="CDD" id="cd00130">
    <property type="entry name" value="PAS"/>
    <property type="match status" value="1"/>
</dbReference>
<evidence type="ECO:0000256" key="5">
    <source>
        <dbReference type="ARBA" id="ARBA00022777"/>
    </source>
</evidence>
<evidence type="ECO:0000313" key="8">
    <source>
        <dbReference type="Proteomes" id="UP000012092"/>
    </source>
</evidence>
<evidence type="ECO:0000256" key="3">
    <source>
        <dbReference type="ARBA" id="ARBA00022553"/>
    </source>
</evidence>
<dbReference type="EMBL" id="AHNZ02000748">
    <property type="protein sequence ID" value="EMO03917.1"/>
    <property type="molecule type" value="Genomic_DNA"/>
</dbReference>
<dbReference type="Gene3D" id="3.30.450.20">
    <property type="entry name" value="PAS domain"/>
    <property type="match status" value="1"/>
</dbReference>
<dbReference type="InterPro" id="IPR052162">
    <property type="entry name" value="Sensor_kinase/Photoreceptor"/>
</dbReference>
<dbReference type="AlphaFoldDB" id="M6R6Z8"/>
<evidence type="ECO:0000313" key="7">
    <source>
        <dbReference type="EMBL" id="EMO03917.1"/>
    </source>
</evidence>
<name>M6R6Z8_LEPIR</name>
<dbReference type="PANTHER" id="PTHR43304:SF1">
    <property type="entry name" value="PAC DOMAIN-CONTAINING PROTEIN"/>
    <property type="match status" value="1"/>
</dbReference>
<dbReference type="GO" id="GO:0004673">
    <property type="term" value="F:protein histidine kinase activity"/>
    <property type="evidence" value="ECO:0007669"/>
    <property type="project" value="UniProtKB-EC"/>
</dbReference>
<evidence type="ECO:0000256" key="2">
    <source>
        <dbReference type="ARBA" id="ARBA00012438"/>
    </source>
</evidence>
<evidence type="ECO:0000256" key="4">
    <source>
        <dbReference type="ARBA" id="ARBA00022679"/>
    </source>
</evidence>
<accession>M6R6Z8</accession>
<dbReference type="NCBIfam" id="TIGR00229">
    <property type="entry name" value="sensory_box"/>
    <property type="match status" value="1"/>
</dbReference>
<feature type="domain" description="PAS" evidence="6">
    <location>
        <begin position="1"/>
        <end position="41"/>
    </location>
</feature>
<gene>
    <name evidence="7" type="ORF">LEP1GSC116_4292</name>
</gene>
<keyword evidence="3" id="KW-0597">Phosphoprotein</keyword>
<keyword evidence="4" id="KW-0808">Transferase</keyword>
<proteinExistence type="predicted"/>
<dbReference type="EC" id="2.7.13.3" evidence="2"/>
<evidence type="ECO:0000256" key="1">
    <source>
        <dbReference type="ARBA" id="ARBA00000085"/>
    </source>
</evidence>
<dbReference type="Proteomes" id="UP000012092">
    <property type="component" value="Unassembled WGS sequence"/>
</dbReference>
<dbReference type="PROSITE" id="PS50112">
    <property type="entry name" value="PAS"/>
    <property type="match status" value="1"/>
</dbReference>
<comment type="catalytic activity">
    <reaction evidence="1">
        <text>ATP + protein L-histidine = ADP + protein N-phospho-L-histidine.</text>
        <dbReference type="EC" id="2.7.13.3"/>
    </reaction>
</comment>
<dbReference type="InterPro" id="IPR035965">
    <property type="entry name" value="PAS-like_dom_sf"/>
</dbReference>
<dbReference type="InterPro" id="IPR000014">
    <property type="entry name" value="PAS"/>
</dbReference>
<reference evidence="7 8" key="1">
    <citation type="submission" date="2013-01" db="EMBL/GenBank/DDBJ databases">
        <authorList>
            <person name="Harkins D.M."/>
            <person name="Durkin A.S."/>
            <person name="Brinkac L.M."/>
            <person name="Haft D.H."/>
            <person name="Selengut J.D."/>
            <person name="Sanka R."/>
            <person name="DePew J."/>
            <person name="Purushe J."/>
            <person name="Picardeau M."/>
            <person name="Werts C."/>
            <person name="Goarant C."/>
            <person name="Vinetz J.M."/>
            <person name="Sutton G.G."/>
            <person name="Nierman W.C."/>
            <person name="Fouts D.E."/>
        </authorList>
    </citation>
    <scope>NUCLEOTIDE SEQUENCE [LARGE SCALE GENOMIC DNA]</scope>
    <source>
        <strain evidence="7 8">Verdun HP</strain>
    </source>
</reference>
<comment type="caution">
    <text evidence="7">The sequence shown here is derived from an EMBL/GenBank/DDBJ whole genome shotgun (WGS) entry which is preliminary data.</text>
</comment>
<dbReference type="Pfam" id="PF13426">
    <property type="entry name" value="PAS_9"/>
    <property type="match status" value="1"/>
</dbReference>
<evidence type="ECO:0000259" key="6">
    <source>
        <dbReference type="PROSITE" id="PS50112"/>
    </source>
</evidence>